<accession>A0ABW3RK94</accession>
<gene>
    <name evidence="2" type="ORF">ACFQ2C_08175</name>
</gene>
<reference evidence="3" key="1">
    <citation type="journal article" date="2019" name="Int. J. Syst. Evol. Microbiol.">
        <title>The Global Catalogue of Microorganisms (GCM) 10K type strain sequencing project: providing services to taxonomists for standard genome sequencing and annotation.</title>
        <authorList>
            <consortium name="The Broad Institute Genomics Platform"/>
            <consortium name="The Broad Institute Genome Sequencing Center for Infectious Disease"/>
            <person name="Wu L."/>
            <person name="Ma J."/>
        </authorList>
    </citation>
    <scope>NUCLEOTIDE SEQUENCE [LARGE SCALE GENOMIC DNA]</scope>
    <source>
        <strain evidence="3">CCUG 52468</strain>
    </source>
</reference>
<dbReference type="Proteomes" id="UP001597205">
    <property type="component" value="Unassembled WGS sequence"/>
</dbReference>
<evidence type="ECO:0000313" key="3">
    <source>
        <dbReference type="Proteomes" id="UP001597205"/>
    </source>
</evidence>
<dbReference type="EMBL" id="JBHTKY010000009">
    <property type="protein sequence ID" value="MFD1165576.1"/>
    <property type="molecule type" value="Genomic_DNA"/>
</dbReference>
<protein>
    <submittedName>
        <fullName evidence="2">Gfo/Idh/MocA family oxidoreductase</fullName>
    </submittedName>
</protein>
<feature type="domain" description="Gfo/Idh/MocA-like oxidoreductase N-terminal" evidence="1">
    <location>
        <begin position="50"/>
        <end position="133"/>
    </location>
</feature>
<dbReference type="Pfam" id="PF01408">
    <property type="entry name" value="GFO_IDH_MocA"/>
    <property type="match status" value="1"/>
</dbReference>
<dbReference type="SUPFAM" id="SSF51735">
    <property type="entry name" value="NAD(P)-binding Rossmann-fold domains"/>
    <property type="match status" value="1"/>
</dbReference>
<evidence type="ECO:0000313" key="2">
    <source>
        <dbReference type="EMBL" id="MFD1165576.1"/>
    </source>
</evidence>
<dbReference type="RefSeq" id="WP_380895702.1">
    <property type="nucleotide sequence ID" value="NZ_JBHTKY010000009.1"/>
</dbReference>
<name>A0ABW3RK94_9SPHI</name>
<keyword evidence="3" id="KW-1185">Reference proteome</keyword>
<evidence type="ECO:0000259" key="1">
    <source>
        <dbReference type="Pfam" id="PF01408"/>
    </source>
</evidence>
<dbReference type="Gene3D" id="3.40.50.720">
    <property type="entry name" value="NAD(P)-binding Rossmann-like Domain"/>
    <property type="match status" value="1"/>
</dbReference>
<dbReference type="InterPro" id="IPR036291">
    <property type="entry name" value="NAD(P)-bd_dom_sf"/>
</dbReference>
<proteinExistence type="predicted"/>
<sequence length="305" mass="33998">MIKIGMIGMSPGNAHPYSWSAIINGKYDVNEINNAGFPAVSDYLEANKDTLGVLGAQVTHIWCDEINRAKSIAISGQIEYVVQNLEDMIGEVDAIILGRDDPENHWELAKPFLDANIPIFIDKPLAINLDELISYEQYIKNGRFLMSCSSMRYSAEILAAKSSIQSLGKIHLLTVVGKKDWKKYGVHMVEATMSLLNDPKALSVQYLGKDGYDIVLLEINTECYASIHLINDITGTFQVSVYGENAWLSIDIKNSYSMFKENILEFVKSLNQKKPTLDFNKTKNVIQIVAAALKSKNLSGEKINL</sequence>
<organism evidence="2 3">
    <name type="scientific">Sphingobacterium daejeonense</name>
    <dbReference type="NCBI Taxonomy" id="371142"/>
    <lineage>
        <taxon>Bacteria</taxon>
        <taxon>Pseudomonadati</taxon>
        <taxon>Bacteroidota</taxon>
        <taxon>Sphingobacteriia</taxon>
        <taxon>Sphingobacteriales</taxon>
        <taxon>Sphingobacteriaceae</taxon>
        <taxon>Sphingobacterium</taxon>
    </lineage>
</organism>
<comment type="caution">
    <text evidence="2">The sequence shown here is derived from an EMBL/GenBank/DDBJ whole genome shotgun (WGS) entry which is preliminary data.</text>
</comment>
<dbReference type="InterPro" id="IPR000683">
    <property type="entry name" value="Gfo/Idh/MocA-like_OxRdtase_N"/>
</dbReference>